<accession>A0A8S2QRI0</accession>
<comment type="caution">
    <text evidence="1">The sequence shown here is derived from an EMBL/GenBank/DDBJ whole genome shotgun (WGS) entry which is preliminary data.</text>
</comment>
<name>A0A8S2QRI0_9BILA</name>
<evidence type="ECO:0000313" key="1">
    <source>
        <dbReference type="EMBL" id="CAF4121535.1"/>
    </source>
</evidence>
<dbReference type="AlphaFoldDB" id="A0A8S2QRI0"/>
<sequence>IAINLKETRAYSYSLSATKQDIQWSDDNKSISYSIHRLFTHHPTRFDPSSVHDTGVFIDLVRAIF</sequence>
<protein>
    <submittedName>
        <fullName evidence="1">Uncharacterized protein</fullName>
    </submittedName>
</protein>
<proteinExistence type="predicted"/>
<reference evidence="1" key="1">
    <citation type="submission" date="2021-02" db="EMBL/GenBank/DDBJ databases">
        <authorList>
            <person name="Nowell W R."/>
        </authorList>
    </citation>
    <scope>NUCLEOTIDE SEQUENCE</scope>
</reference>
<feature type="non-terminal residue" evidence="1">
    <location>
        <position position="1"/>
    </location>
</feature>
<dbReference type="EMBL" id="CAJOBJ010008791">
    <property type="protein sequence ID" value="CAF4121535.1"/>
    <property type="molecule type" value="Genomic_DNA"/>
</dbReference>
<evidence type="ECO:0000313" key="2">
    <source>
        <dbReference type="Proteomes" id="UP000681720"/>
    </source>
</evidence>
<organism evidence="1 2">
    <name type="scientific">Rotaria magnacalcarata</name>
    <dbReference type="NCBI Taxonomy" id="392030"/>
    <lineage>
        <taxon>Eukaryota</taxon>
        <taxon>Metazoa</taxon>
        <taxon>Spiralia</taxon>
        <taxon>Gnathifera</taxon>
        <taxon>Rotifera</taxon>
        <taxon>Eurotatoria</taxon>
        <taxon>Bdelloidea</taxon>
        <taxon>Philodinida</taxon>
        <taxon>Philodinidae</taxon>
        <taxon>Rotaria</taxon>
    </lineage>
</organism>
<dbReference type="Proteomes" id="UP000681720">
    <property type="component" value="Unassembled WGS sequence"/>
</dbReference>
<gene>
    <name evidence="1" type="ORF">GIL414_LOCUS18071</name>
</gene>